<dbReference type="Gene3D" id="1.20.1510.10">
    <property type="entry name" value="Cation efflux protein transmembrane domain"/>
    <property type="match status" value="1"/>
</dbReference>
<gene>
    <name evidence="12" type="ORF">BJ992_004912</name>
</gene>
<keyword evidence="9 11" id="KW-0472">Membrane</keyword>
<feature type="transmembrane region" description="Helical" evidence="11">
    <location>
        <begin position="126"/>
        <end position="145"/>
    </location>
</feature>
<evidence type="ECO:0000256" key="5">
    <source>
        <dbReference type="ARBA" id="ARBA00022753"/>
    </source>
</evidence>
<dbReference type="InterPro" id="IPR027469">
    <property type="entry name" value="Cation_efflux_TMD_sf"/>
</dbReference>
<evidence type="ECO:0000256" key="11">
    <source>
        <dbReference type="SAM" id="Phobius"/>
    </source>
</evidence>
<dbReference type="RefSeq" id="WP_184984836.1">
    <property type="nucleotide sequence ID" value="NZ_BAAALO010000007.1"/>
</dbReference>
<feature type="transmembrane region" description="Helical" evidence="11">
    <location>
        <begin position="96"/>
        <end position="114"/>
    </location>
</feature>
<evidence type="ECO:0000256" key="1">
    <source>
        <dbReference type="ARBA" id="ARBA00004146"/>
    </source>
</evidence>
<reference evidence="12 13" key="1">
    <citation type="submission" date="2020-08" db="EMBL/GenBank/DDBJ databases">
        <title>Sequencing the genomes of 1000 actinobacteria strains.</title>
        <authorList>
            <person name="Klenk H.-P."/>
        </authorList>
    </citation>
    <scope>NUCLEOTIDE SEQUENCE [LARGE SCALE GENOMIC DNA]</scope>
    <source>
        <strain evidence="12 13">DSM 44936</strain>
    </source>
</reference>
<evidence type="ECO:0000256" key="10">
    <source>
        <dbReference type="ARBA" id="ARBA00023329"/>
    </source>
</evidence>
<evidence type="ECO:0000313" key="12">
    <source>
        <dbReference type="EMBL" id="MBB6475481.1"/>
    </source>
</evidence>
<evidence type="ECO:0000256" key="6">
    <source>
        <dbReference type="ARBA" id="ARBA00022833"/>
    </source>
</evidence>
<comment type="caution">
    <text evidence="12">The sequence shown here is derived from an EMBL/GenBank/DDBJ whole genome shotgun (WGS) entry which is preliminary data.</text>
</comment>
<accession>A0A7X0IHT5</accession>
<feature type="transmembrane region" description="Helical" evidence="11">
    <location>
        <begin position="166"/>
        <end position="187"/>
    </location>
</feature>
<evidence type="ECO:0000256" key="2">
    <source>
        <dbReference type="ARBA" id="ARBA00004644"/>
    </source>
</evidence>
<evidence type="ECO:0000313" key="13">
    <source>
        <dbReference type="Proteomes" id="UP000555564"/>
    </source>
</evidence>
<dbReference type="PANTHER" id="PTHR31937">
    <property type="entry name" value="TRANSMEMBRANE PROTEIN 163"/>
    <property type="match status" value="1"/>
</dbReference>
<dbReference type="AlphaFoldDB" id="A0A7X0IHT5"/>
<keyword evidence="13" id="KW-1185">Reference proteome</keyword>
<evidence type="ECO:0000256" key="8">
    <source>
        <dbReference type="ARBA" id="ARBA00023018"/>
    </source>
</evidence>
<dbReference type="GO" id="GO:0031410">
    <property type="term" value="C:cytoplasmic vesicle"/>
    <property type="evidence" value="ECO:0007669"/>
    <property type="project" value="UniProtKB-KW"/>
</dbReference>
<keyword evidence="5" id="KW-0967">Endosome</keyword>
<sequence length="216" mass="22796">MPDPTTPPVTPHTTTHQANTYLRDARLARALSFGTLAWLGAESLLGLAAGLEAHSVALIGWGWSALVEALASLIVIWRFTGRRLHSHTAEERARKAVAVSFWVLAPYLALHVAYDLVAGQRPAPTVLGIVVTTISLVSMPLLGVAKRRLGRRLGSAATTGEGTQNVLCSVLAGGVLAGLAATSYGWWWLDPAVALVLAGVAVREGGKAWRGESCPH</sequence>
<name>A0A7X0IHT5_9ACTN</name>
<comment type="subcellular location">
    <subcellularLocation>
        <location evidence="2">Cytoplasmic vesicle</location>
        <location evidence="2">Secretory vesicle</location>
        <location evidence="2">Synaptic vesicle membrane</location>
        <topology evidence="2">Multi-pass membrane protein</topology>
    </subcellularLocation>
    <subcellularLocation>
        <location evidence="1">Early endosome membrane</location>
    </subcellularLocation>
</comment>
<dbReference type="GO" id="GO:0016020">
    <property type="term" value="C:membrane"/>
    <property type="evidence" value="ECO:0007669"/>
    <property type="project" value="TreeGrafter"/>
</dbReference>
<protein>
    <submittedName>
        <fullName evidence="12">Divalent metal cation (Fe/Co/Zn/Cd) transporter</fullName>
    </submittedName>
</protein>
<dbReference type="SUPFAM" id="SSF161111">
    <property type="entry name" value="Cation efflux protein transmembrane domain-like"/>
    <property type="match status" value="1"/>
</dbReference>
<feature type="transmembrane region" description="Helical" evidence="11">
    <location>
        <begin position="57"/>
        <end position="76"/>
    </location>
</feature>
<evidence type="ECO:0000256" key="9">
    <source>
        <dbReference type="ARBA" id="ARBA00023136"/>
    </source>
</evidence>
<keyword evidence="8" id="KW-0770">Synapse</keyword>
<dbReference type="InterPro" id="IPR026765">
    <property type="entry name" value="Tmem163"/>
</dbReference>
<keyword evidence="6" id="KW-0862">Zinc</keyword>
<evidence type="ECO:0000256" key="7">
    <source>
        <dbReference type="ARBA" id="ARBA00022989"/>
    </source>
</evidence>
<keyword evidence="10" id="KW-0968">Cytoplasmic vesicle</keyword>
<proteinExistence type="inferred from homology"/>
<dbReference type="PANTHER" id="PTHR31937:SF2">
    <property type="entry name" value="TRANSMEMBRANE PROTEIN 163"/>
    <property type="match status" value="1"/>
</dbReference>
<dbReference type="EMBL" id="JACHIU010000001">
    <property type="protein sequence ID" value="MBB6475481.1"/>
    <property type="molecule type" value="Genomic_DNA"/>
</dbReference>
<comment type="similarity">
    <text evidence="3">Belongs to the TMEM163 family.</text>
</comment>
<evidence type="ECO:0000256" key="3">
    <source>
        <dbReference type="ARBA" id="ARBA00008731"/>
    </source>
</evidence>
<keyword evidence="4 11" id="KW-0812">Transmembrane</keyword>
<keyword evidence="7 11" id="KW-1133">Transmembrane helix</keyword>
<evidence type="ECO:0000256" key="4">
    <source>
        <dbReference type="ARBA" id="ARBA00022692"/>
    </source>
</evidence>
<organism evidence="12 13">
    <name type="scientific">Sphaerisporangium rubeum</name>
    <dbReference type="NCBI Taxonomy" id="321317"/>
    <lineage>
        <taxon>Bacteria</taxon>
        <taxon>Bacillati</taxon>
        <taxon>Actinomycetota</taxon>
        <taxon>Actinomycetes</taxon>
        <taxon>Streptosporangiales</taxon>
        <taxon>Streptosporangiaceae</taxon>
        <taxon>Sphaerisporangium</taxon>
    </lineage>
</organism>
<dbReference type="Proteomes" id="UP000555564">
    <property type="component" value="Unassembled WGS sequence"/>
</dbReference>